<dbReference type="Pfam" id="PF03476">
    <property type="entry name" value="MOSC_N"/>
    <property type="match status" value="1"/>
</dbReference>
<evidence type="ECO:0000256" key="1">
    <source>
        <dbReference type="SAM" id="MobiDB-lite"/>
    </source>
</evidence>
<dbReference type="PANTHER" id="PTHR14237:SF23">
    <property type="entry name" value="MOSC DOMAIN PROTEIN (AFU_ORTHOLOGUE AFUA_7G05900)"/>
    <property type="match status" value="1"/>
</dbReference>
<dbReference type="PROSITE" id="PS51340">
    <property type="entry name" value="MOSC"/>
    <property type="match status" value="1"/>
</dbReference>
<evidence type="ECO:0000259" key="3">
    <source>
        <dbReference type="PROSITE" id="PS51340"/>
    </source>
</evidence>
<dbReference type="AlphaFoldDB" id="A0AAV9HUA9"/>
<name>A0AAV9HUA9_9PEZI</name>
<comment type="caution">
    <text evidence="4">The sequence shown here is derived from an EMBL/GenBank/DDBJ whole genome shotgun (WGS) entry which is preliminary data.</text>
</comment>
<dbReference type="Proteomes" id="UP001321749">
    <property type="component" value="Unassembled WGS sequence"/>
</dbReference>
<protein>
    <submittedName>
        <fullName evidence="4">Molybdenum cofactor sulfurase</fullName>
    </submittedName>
</protein>
<proteinExistence type="predicted"/>
<dbReference type="GO" id="GO:0030170">
    <property type="term" value="F:pyridoxal phosphate binding"/>
    <property type="evidence" value="ECO:0007669"/>
    <property type="project" value="InterPro"/>
</dbReference>
<keyword evidence="5" id="KW-1185">Reference proteome</keyword>
<dbReference type="InterPro" id="IPR005303">
    <property type="entry name" value="MOCOS_middle"/>
</dbReference>
<evidence type="ECO:0000313" key="5">
    <source>
        <dbReference type="Proteomes" id="UP001321749"/>
    </source>
</evidence>
<sequence>MEEENTVLRSGPLIDATGILLLLVTISVFLWPLFIFFPPIPPTERDALLETHSPVGLGSSKKPKKKESGRSLGGSPASATATTTTIRDLWIYPIKSCKGIQVAESKVRPWGLEFDRLYTFAQLKSPFPVSLDSPNDEKTAHKWEFITQRQFSLLATVRVELYVPDVDKARGRPLDSKVSDSFLLVRFPWQERGLHGAIGWLAAKLLRGRKAVPEKEFILPVTFPSEREIEARSYSHEQVAIWKETVTALNMEADLPRELRLYLGVSNRLGIFRIDPARLREVYRCAPTRVEAGYQPVTGFQDAYPLHLLNLSSVRDFGAKIENDDFRGGLDPRRFRANIIVDGKDTSPYDEETWKKVRFTGGAKKNSSSTFHVSCRTVRCKMPNVDQENGIRHPVEPDRSLRQLREVDAGARLMGCLGMQLTPLFDEATGPELESWVEVGMEVAVLERGEHLYIRQ</sequence>
<gene>
    <name evidence="4" type="ORF">QBC42DRAFT_264975</name>
</gene>
<feature type="region of interest" description="Disordered" evidence="1">
    <location>
        <begin position="53"/>
        <end position="79"/>
    </location>
</feature>
<keyword evidence="2" id="KW-0472">Membrane</keyword>
<dbReference type="GO" id="GO:0003824">
    <property type="term" value="F:catalytic activity"/>
    <property type="evidence" value="ECO:0007669"/>
    <property type="project" value="InterPro"/>
</dbReference>
<keyword evidence="2" id="KW-0812">Transmembrane</keyword>
<dbReference type="Pfam" id="PF03473">
    <property type="entry name" value="MOSC"/>
    <property type="match status" value="1"/>
</dbReference>
<dbReference type="InterPro" id="IPR011037">
    <property type="entry name" value="Pyrv_Knase-like_insert_dom_sf"/>
</dbReference>
<organism evidence="4 5">
    <name type="scientific">Cladorrhinum samala</name>
    <dbReference type="NCBI Taxonomy" id="585594"/>
    <lineage>
        <taxon>Eukaryota</taxon>
        <taxon>Fungi</taxon>
        <taxon>Dikarya</taxon>
        <taxon>Ascomycota</taxon>
        <taxon>Pezizomycotina</taxon>
        <taxon>Sordariomycetes</taxon>
        <taxon>Sordariomycetidae</taxon>
        <taxon>Sordariales</taxon>
        <taxon>Podosporaceae</taxon>
        <taxon>Cladorrhinum</taxon>
    </lineage>
</organism>
<evidence type="ECO:0000256" key="2">
    <source>
        <dbReference type="SAM" id="Phobius"/>
    </source>
</evidence>
<reference evidence="4" key="2">
    <citation type="submission" date="2023-06" db="EMBL/GenBank/DDBJ databases">
        <authorList>
            <consortium name="Lawrence Berkeley National Laboratory"/>
            <person name="Mondo S.J."/>
            <person name="Hensen N."/>
            <person name="Bonometti L."/>
            <person name="Westerberg I."/>
            <person name="Brannstrom I.O."/>
            <person name="Guillou S."/>
            <person name="Cros-Aarteil S."/>
            <person name="Calhoun S."/>
            <person name="Haridas S."/>
            <person name="Kuo A."/>
            <person name="Pangilinan J."/>
            <person name="Riley R."/>
            <person name="Labutti K."/>
            <person name="Andreopoulos B."/>
            <person name="Lipzen A."/>
            <person name="Chen C."/>
            <person name="Yanf M."/>
            <person name="Daum C."/>
            <person name="Ng V."/>
            <person name="Clum A."/>
            <person name="Steindorff A."/>
            <person name="Ohm R."/>
            <person name="Martin F."/>
            <person name="Silar P."/>
            <person name="Natvig D."/>
            <person name="Lalanne C."/>
            <person name="Gautier V."/>
            <person name="Ament-Velasquez S.L."/>
            <person name="Kruys A."/>
            <person name="Hutchinson M.I."/>
            <person name="Powell A.J."/>
            <person name="Barry K."/>
            <person name="Miller A.N."/>
            <person name="Grigoriev I.V."/>
            <person name="Debuchy R."/>
            <person name="Gladieux P."/>
            <person name="Thoren M.H."/>
            <person name="Johannesson H."/>
        </authorList>
    </citation>
    <scope>NUCLEOTIDE SEQUENCE</scope>
    <source>
        <strain evidence="4">PSN324</strain>
    </source>
</reference>
<feature type="transmembrane region" description="Helical" evidence="2">
    <location>
        <begin position="12"/>
        <end position="37"/>
    </location>
</feature>
<dbReference type="EMBL" id="MU864956">
    <property type="protein sequence ID" value="KAK4463700.1"/>
    <property type="molecule type" value="Genomic_DNA"/>
</dbReference>
<dbReference type="InterPro" id="IPR005302">
    <property type="entry name" value="MoCF_Sase_C"/>
</dbReference>
<accession>A0AAV9HUA9</accession>
<dbReference type="PANTHER" id="PTHR14237">
    <property type="entry name" value="MOLYBDOPTERIN COFACTOR SULFURASE MOSC"/>
    <property type="match status" value="1"/>
</dbReference>
<keyword evidence="2" id="KW-1133">Transmembrane helix</keyword>
<reference evidence="4" key="1">
    <citation type="journal article" date="2023" name="Mol. Phylogenet. Evol.">
        <title>Genome-scale phylogeny and comparative genomics of the fungal order Sordariales.</title>
        <authorList>
            <person name="Hensen N."/>
            <person name="Bonometti L."/>
            <person name="Westerberg I."/>
            <person name="Brannstrom I.O."/>
            <person name="Guillou S."/>
            <person name="Cros-Aarteil S."/>
            <person name="Calhoun S."/>
            <person name="Haridas S."/>
            <person name="Kuo A."/>
            <person name="Mondo S."/>
            <person name="Pangilinan J."/>
            <person name="Riley R."/>
            <person name="LaButti K."/>
            <person name="Andreopoulos B."/>
            <person name="Lipzen A."/>
            <person name="Chen C."/>
            <person name="Yan M."/>
            <person name="Daum C."/>
            <person name="Ng V."/>
            <person name="Clum A."/>
            <person name="Steindorff A."/>
            <person name="Ohm R.A."/>
            <person name="Martin F."/>
            <person name="Silar P."/>
            <person name="Natvig D.O."/>
            <person name="Lalanne C."/>
            <person name="Gautier V."/>
            <person name="Ament-Velasquez S.L."/>
            <person name="Kruys A."/>
            <person name="Hutchinson M.I."/>
            <person name="Powell A.J."/>
            <person name="Barry K."/>
            <person name="Miller A.N."/>
            <person name="Grigoriev I.V."/>
            <person name="Debuchy R."/>
            <person name="Gladieux P."/>
            <person name="Hiltunen Thoren M."/>
            <person name="Johannesson H."/>
        </authorList>
    </citation>
    <scope>NUCLEOTIDE SEQUENCE</scope>
    <source>
        <strain evidence="4">PSN324</strain>
    </source>
</reference>
<dbReference type="GO" id="GO:0030151">
    <property type="term" value="F:molybdenum ion binding"/>
    <property type="evidence" value="ECO:0007669"/>
    <property type="project" value="InterPro"/>
</dbReference>
<feature type="domain" description="MOSC" evidence="3">
    <location>
        <begin position="277"/>
        <end position="446"/>
    </location>
</feature>
<dbReference type="SUPFAM" id="SSF50800">
    <property type="entry name" value="PK beta-barrel domain-like"/>
    <property type="match status" value="1"/>
</dbReference>
<evidence type="ECO:0000313" key="4">
    <source>
        <dbReference type="EMBL" id="KAK4463700.1"/>
    </source>
</evidence>